<dbReference type="EMBL" id="AOJK01000045">
    <property type="protein sequence ID" value="ELZ43166.1"/>
    <property type="molecule type" value="Genomic_DNA"/>
</dbReference>
<evidence type="ECO:0000313" key="4">
    <source>
        <dbReference type="Proteomes" id="UP000011586"/>
    </source>
</evidence>
<dbReference type="Pfam" id="PF12762">
    <property type="entry name" value="DDE_Tnp_IS1595"/>
    <property type="match status" value="1"/>
</dbReference>
<evidence type="ECO:0000313" key="3">
    <source>
        <dbReference type="EMBL" id="ELZ43166.1"/>
    </source>
</evidence>
<protein>
    <submittedName>
        <fullName evidence="3">ISH4-type transposase</fullName>
    </submittedName>
</protein>
<dbReference type="NCBIfam" id="NF033547">
    <property type="entry name" value="transpos_IS1595"/>
    <property type="match status" value="1"/>
</dbReference>
<dbReference type="InterPro" id="IPR024445">
    <property type="entry name" value="Tnp_ISXO2-like"/>
</dbReference>
<feature type="region of interest" description="Disordered" evidence="1">
    <location>
        <begin position="153"/>
        <end position="175"/>
    </location>
</feature>
<dbReference type="PANTHER" id="PTHR33293">
    <property type="entry name" value="INSERTION ELEMENT IS1 1 PROTEIN INSB-RELATED"/>
    <property type="match status" value="1"/>
</dbReference>
<dbReference type="GO" id="GO:0006313">
    <property type="term" value="P:DNA transposition"/>
    <property type="evidence" value="ECO:0007669"/>
    <property type="project" value="InterPro"/>
</dbReference>
<name>M0E5X0_9EURY</name>
<dbReference type="STRING" id="1227465.C463_09930"/>
<dbReference type="AlphaFoldDB" id="M0E5X0"/>
<reference evidence="3 4" key="1">
    <citation type="journal article" date="2014" name="PLoS Genet.">
        <title>Phylogenetically driven sequencing of extremely halophilic archaea reveals strategies for static and dynamic osmo-response.</title>
        <authorList>
            <person name="Becker E.A."/>
            <person name="Seitzer P.M."/>
            <person name="Tritt A."/>
            <person name="Larsen D."/>
            <person name="Krusor M."/>
            <person name="Yao A.I."/>
            <person name="Wu D."/>
            <person name="Madern D."/>
            <person name="Eisen J.A."/>
            <person name="Darling A.E."/>
            <person name="Facciotti M.T."/>
        </authorList>
    </citation>
    <scope>NUCLEOTIDE SEQUENCE [LARGE SCALE GENOMIC DNA]</scope>
    <source>
        <strain evidence="3 4">DSM 19288</strain>
    </source>
</reference>
<sequence length="306" mass="35436">AEVTDDLFTAIPRHSYTSNSTFITSTRHYEQVRWRDGIYCPRCQSVSVIKHGSYREYQRYLCKDCDRTFNPKTGTIFAHAKIGLDRLLFVFYSFLRFNTSIRQLDAELKVSYRSLRRRVEQFARTLDAPTLDLVGPVEIDEFYISAGKKGRERDRESRSRGLSKRGRGTYEEDKPPVFTLVDRGSDQKYVVPAKSADEATVRLLLDNHEKESLTVYTDGFRSYDPLDEDEDYHRESVIHGDGEYVDGDAHVNSCESHASLARRWLSPHRGVSKDKLTAYLRPFQLRRRILPKPGREALKEIVQAVL</sequence>
<keyword evidence="4" id="KW-1185">Reference proteome</keyword>
<dbReference type="Pfam" id="PF03811">
    <property type="entry name" value="Zn_ribbon_InsA"/>
    <property type="match status" value="1"/>
</dbReference>
<evidence type="ECO:0000259" key="2">
    <source>
        <dbReference type="SMART" id="SM01126"/>
    </source>
</evidence>
<evidence type="ECO:0000256" key="1">
    <source>
        <dbReference type="SAM" id="MobiDB-lite"/>
    </source>
</evidence>
<proteinExistence type="predicted"/>
<dbReference type="Proteomes" id="UP000011586">
    <property type="component" value="Unassembled WGS sequence"/>
</dbReference>
<dbReference type="InterPro" id="IPR051354">
    <property type="entry name" value="Transposase_27_IS1"/>
</dbReference>
<comment type="caution">
    <text evidence="3">The sequence shown here is derived from an EMBL/GenBank/DDBJ whole genome shotgun (WGS) entry which is preliminary data.</text>
</comment>
<dbReference type="PATRIC" id="fig|1227465.4.peg.1953"/>
<feature type="domain" description="ISXO2-like transposase" evidence="2">
    <location>
        <begin position="132"/>
        <end position="288"/>
    </location>
</feature>
<accession>M0E5X0</accession>
<dbReference type="SMART" id="SM01126">
    <property type="entry name" value="DDE_Tnp_IS1595"/>
    <property type="match status" value="1"/>
</dbReference>
<dbReference type="PANTHER" id="PTHR33293:SF1">
    <property type="entry name" value="INSERTION ELEMENT IS1 1 PROTEIN INSB-RELATED"/>
    <property type="match status" value="1"/>
</dbReference>
<organism evidence="3 4">
    <name type="scientific">Halorubrum californiense DSM 19288</name>
    <dbReference type="NCBI Taxonomy" id="1227465"/>
    <lineage>
        <taxon>Archaea</taxon>
        <taxon>Methanobacteriati</taxon>
        <taxon>Methanobacteriota</taxon>
        <taxon>Stenosarchaea group</taxon>
        <taxon>Halobacteria</taxon>
        <taxon>Halobacteriales</taxon>
        <taxon>Haloferacaceae</taxon>
        <taxon>Halorubrum</taxon>
    </lineage>
</organism>
<feature type="non-terminal residue" evidence="3">
    <location>
        <position position="1"/>
    </location>
</feature>
<gene>
    <name evidence="3" type="ORF">C463_09930</name>
</gene>
<dbReference type="InterPro" id="IPR003220">
    <property type="entry name" value="InsA_N_dom_Znf"/>
</dbReference>